<evidence type="ECO:0000256" key="1">
    <source>
        <dbReference type="SAM" id="MobiDB-lite"/>
    </source>
</evidence>
<protein>
    <submittedName>
        <fullName evidence="3">Uncharacterized protein</fullName>
    </submittedName>
</protein>
<accession>A0A914WEU9</accession>
<dbReference type="Proteomes" id="UP000887566">
    <property type="component" value="Unplaced"/>
</dbReference>
<evidence type="ECO:0000313" key="2">
    <source>
        <dbReference type="Proteomes" id="UP000887566"/>
    </source>
</evidence>
<keyword evidence="2" id="KW-1185">Reference proteome</keyword>
<dbReference type="AlphaFoldDB" id="A0A914WEU9"/>
<feature type="compositionally biased region" description="Polar residues" evidence="1">
    <location>
        <begin position="30"/>
        <end position="41"/>
    </location>
</feature>
<feature type="region of interest" description="Disordered" evidence="1">
    <location>
        <begin position="142"/>
        <end position="162"/>
    </location>
</feature>
<sequence>MKPFTIGSLCAATIRRANPEKAPRPPPSALPTTNYGQYNDNRISDRRPCTRPISLIPHDPPTAGRTVSVSFVDERVDGEVARQSSVCTQAIGRNRHRRKPRNTVLRANSSTHLRSVLAELPYDDVVGGYTGRWGAVQQLAPGDAHRAHHMDPIETQGRRGAN</sequence>
<evidence type="ECO:0000313" key="3">
    <source>
        <dbReference type="WBParaSite" id="PSAMB.scaffold4020size15975.g23204.t1"/>
    </source>
</evidence>
<reference evidence="3" key="1">
    <citation type="submission" date="2022-11" db="UniProtKB">
        <authorList>
            <consortium name="WormBaseParasite"/>
        </authorList>
    </citation>
    <scope>IDENTIFICATION</scope>
</reference>
<feature type="compositionally biased region" description="Basic and acidic residues" evidence="1">
    <location>
        <begin position="143"/>
        <end position="152"/>
    </location>
</feature>
<organism evidence="2 3">
    <name type="scientific">Plectus sambesii</name>
    <dbReference type="NCBI Taxonomy" id="2011161"/>
    <lineage>
        <taxon>Eukaryota</taxon>
        <taxon>Metazoa</taxon>
        <taxon>Ecdysozoa</taxon>
        <taxon>Nematoda</taxon>
        <taxon>Chromadorea</taxon>
        <taxon>Plectida</taxon>
        <taxon>Plectina</taxon>
        <taxon>Plectoidea</taxon>
        <taxon>Plectidae</taxon>
        <taxon>Plectus</taxon>
    </lineage>
</organism>
<proteinExistence type="predicted"/>
<name>A0A914WEU9_9BILA</name>
<dbReference type="WBParaSite" id="PSAMB.scaffold4020size15975.g23204.t1">
    <property type="protein sequence ID" value="PSAMB.scaffold4020size15975.g23204.t1"/>
    <property type="gene ID" value="PSAMB.scaffold4020size15975.g23204"/>
</dbReference>
<feature type="region of interest" description="Disordered" evidence="1">
    <location>
        <begin position="15"/>
        <end position="51"/>
    </location>
</feature>